<dbReference type="InterPro" id="IPR002716">
    <property type="entry name" value="PIN_dom"/>
</dbReference>
<evidence type="ECO:0000259" key="6">
    <source>
        <dbReference type="Pfam" id="PF01850"/>
    </source>
</evidence>
<evidence type="ECO:0000313" key="7">
    <source>
        <dbReference type="EMBL" id="MBR0799115.1"/>
    </source>
</evidence>
<keyword evidence="5" id="KW-0460">Magnesium</keyword>
<dbReference type="SUPFAM" id="SSF88723">
    <property type="entry name" value="PIN domain-like"/>
    <property type="match status" value="1"/>
</dbReference>
<dbReference type="Proteomes" id="UP001315278">
    <property type="component" value="Unassembled WGS sequence"/>
</dbReference>
<dbReference type="HAMAP" id="MF_00265">
    <property type="entry name" value="VapC_Nob1"/>
    <property type="match status" value="1"/>
</dbReference>
<dbReference type="EC" id="3.1.-.-" evidence="5"/>
<accession>A0ABS5FQP0</accession>
<evidence type="ECO:0000256" key="5">
    <source>
        <dbReference type="HAMAP-Rule" id="MF_00265"/>
    </source>
</evidence>
<name>A0ABS5FQP0_9BRAD</name>
<dbReference type="EMBL" id="JAFCJH010000034">
    <property type="protein sequence ID" value="MBR0799115.1"/>
    <property type="molecule type" value="Genomic_DNA"/>
</dbReference>
<sequence length="133" mass="14370">MPGDFIDTNVLVYLASSDAAKADRAEALVARGGAISVQVLNEVTKVARRKMQMSWPETHSFLTTLRSLLTVHPLTLDAHDTGLALAERYGLSTFDAMIAASALEAGCDTLWSEDMQHGLVLDGGLRIINPFRA</sequence>
<comment type="caution">
    <text evidence="7">The sequence shown here is derived from an EMBL/GenBank/DDBJ whole genome shotgun (WGS) entry which is preliminary data.</text>
</comment>
<keyword evidence="2 5" id="KW-0540">Nuclease</keyword>
<reference evidence="8" key="1">
    <citation type="journal article" date="2021" name="ISME J.">
        <title>Evolutionary origin and ecological implication of a unique nif island in free-living Bradyrhizobium lineages.</title>
        <authorList>
            <person name="Tao J."/>
        </authorList>
    </citation>
    <scope>NUCLEOTIDE SEQUENCE [LARGE SCALE GENOMIC DNA]</scope>
    <source>
        <strain evidence="8">SZCCT0434</strain>
    </source>
</reference>
<feature type="binding site" evidence="5">
    <location>
        <position position="7"/>
    </location>
    <ligand>
        <name>Mg(2+)</name>
        <dbReference type="ChEBI" id="CHEBI:18420"/>
    </ligand>
</feature>
<evidence type="ECO:0000256" key="2">
    <source>
        <dbReference type="ARBA" id="ARBA00022722"/>
    </source>
</evidence>
<evidence type="ECO:0000256" key="4">
    <source>
        <dbReference type="ARBA" id="ARBA00022801"/>
    </source>
</evidence>
<keyword evidence="4 5" id="KW-0378">Hydrolase</keyword>
<comment type="similarity">
    <text evidence="5">Belongs to the PINc/VapC protein family.</text>
</comment>
<dbReference type="InterPro" id="IPR052106">
    <property type="entry name" value="PINc/VapC_TA"/>
</dbReference>
<comment type="cofactor">
    <cofactor evidence="5">
        <name>Mg(2+)</name>
        <dbReference type="ChEBI" id="CHEBI:18420"/>
    </cofactor>
</comment>
<keyword evidence="8" id="KW-1185">Reference proteome</keyword>
<dbReference type="InterPro" id="IPR022907">
    <property type="entry name" value="VapC_family"/>
</dbReference>
<dbReference type="RefSeq" id="WP_212397485.1">
    <property type="nucleotide sequence ID" value="NZ_JAFCJH010000034.1"/>
</dbReference>
<dbReference type="Gene3D" id="3.40.50.1010">
    <property type="entry name" value="5'-nuclease"/>
    <property type="match status" value="1"/>
</dbReference>
<evidence type="ECO:0000313" key="8">
    <source>
        <dbReference type="Proteomes" id="UP001315278"/>
    </source>
</evidence>
<dbReference type="PANTHER" id="PTHR38826:SF5">
    <property type="entry name" value="RIBONUCLEASE VAPC13"/>
    <property type="match status" value="1"/>
</dbReference>
<protein>
    <recommendedName>
        <fullName evidence="5">Ribonuclease VapC</fullName>
        <shortName evidence="5">RNase VapC</shortName>
        <ecNumber evidence="5">3.1.-.-</ecNumber>
    </recommendedName>
    <alternativeName>
        <fullName evidence="5">Toxin VapC</fullName>
    </alternativeName>
</protein>
<evidence type="ECO:0000256" key="3">
    <source>
        <dbReference type="ARBA" id="ARBA00022723"/>
    </source>
</evidence>
<dbReference type="Pfam" id="PF01850">
    <property type="entry name" value="PIN"/>
    <property type="match status" value="1"/>
</dbReference>
<gene>
    <name evidence="5" type="primary">vapC</name>
    <name evidence="7" type="ORF">JQ615_27375</name>
</gene>
<dbReference type="PANTHER" id="PTHR38826">
    <property type="entry name" value="RIBONUCLEASE VAPC13"/>
    <property type="match status" value="1"/>
</dbReference>
<proteinExistence type="inferred from homology"/>
<feature type="binding site" evidence="5">
    <location>
        <position position="95"/>
    </location>
    <ligand>
        <name>Mg(2+)</name>
        <dbReference type="ChEBI" id="CHEBI:18420"/>
    </ligand>
</feature>
<evidence type="ECO:0000256" key="1">
    <source>
        <dbReference type="ARBA" id="ARBA00022649"/>
    </source>
</evidence>
<dbReference type="InterPro" id="IPR029060">
    <property type="entry name" value="PIN-like_dom_sf"/>
</dbReference>
<keyword evidence="1 5" id="KW-1277">Toxin-antitoxin system</keyword>
<dbReference type="CDD" id="cd18692">
    <property type="entry name" value="PIN_VapC-like"/>
    <property type="match status" value="1"/>
</dbReference>
<keyword evidence="5" id="KW-0800">Toxin</keyword>
<organism evidence="7 8">
    <name type="scientific">Bradyrhizobium jicamae</name>
    <dbReference type="NCBI Taxonomy" id="280332"/>
    <lineage>
        <taxon>Bacteria</taxon>
        <taxon>Pseudomonadati</taxon>
        <taxon>Pseudomonadota</taxon>
        <taxon>Alphaproteobacteria</taxon>
        <taxon>Hyphomicrobiales</taxon>
        <taxon>Nitrobacteraceae</taxon>
        <taxon>Bradyrhizobium</taxon>
    </lineage>
</organism>
<comment type="function">
    <text evidence="5">Toxic component of a toxin-antitoxin (TA) system. An RNase.</text>
</comment>
<keyword evidence="3 5" id="KW-0479">Metal-binding</keyword>
<feature type="domain" description="PIN" evidence="6">
    <location>
        <begin position="5"/>
        <end position="114"/>
    </location>
</feature>